<evidence type="ECO:0000313" key="3">
    <source>
        <dbReference type="Proteomes" id="UP000465112"/>
    </source>
</evidence>
<dbReference type="AlphaFoldDB" id="A0A6A5FIT6"/>
<evidence type="ECO:0000313" key="2">
    <source>
        <dbReference type="EMBL" id="KAF1388552.1"/>
    </source>
</evidence>
<sequence length="94" mass="9946">MNGATGGAAVLLLLLFYGRVAFTAARSLNAPRDRAVQPLDGQKDGTDSLTAAVTGVDRRRASPCWTRLVLSSWWGGRGGASLKLCRSDTPNLKS</sequence>
<gene>
    <name evidence="2" type="ORF">PFLUV_G00091460</name>
</gene>
<accession>A0A6A5FIT6</accession>
<reference evidence="2 3" key="1">
    <citation type="submission" date="2019-06" db="EMBL/GenBank/DDBJ databases">
        <title>A chromosome-scale genome assembly of the European perch, Perca fluviatilis.</title>
        <authorList>
            <person name="Roques C."/>
            <person name="Zahm M."/>
            <person name="Cabau C."/>
            <person name="Klopp C."/>
            <person name="Bouchez O."/>
            <person name="Donnadieu C."/>
            <person name="Kuhl H."/>
            <person name="Gislard M."/>
            <person name="Guendouz S."/>
            <person name="Journot L."/>
            <person name="Haffray P."/>
            <person name="Bestin A."/>
            <person name="Morvezen R."/>
            <person name="Feron R."/>
            <person name="Wen M."/>
            <person name="Jouanno E."/>
            <person name="Herpin A."/>
            <person name="Schartl M."/>
            <person name="Postlethwait J."/>
            <person name="Schaerlinger B."/>
            <person name="Chardard D."/>
            <person name="Lecocq T."/>
            <person name="Poncet C."/>
            <person name="Jaffrelo L."/>
            <person name="Lampietro C."/>
            <person name="Guiguen Y."/>
        </authorList>
    </citation>
    <scope>NUCLEOTIDE SEQUENCE [LARGE SCALE GENOMIC DNA]</scope>
    <source>
        <tissue evidence="2">Blood</tissue>
    </source>
</reference>
<protein>
    <recommendedName>
        <fullName evidence="4">Secreted protein</fullName>
    </recommendedName>
</protein>
<evidence type="ECO:0000256" key="1">
    <source>
        <dbReference type="SAM" id="SignalP"/>
    </source>
</evidence>
<keyword evidence="3" id="KW-1185">Reference proteome</keyword>
<proteinExistence type="predicted"/>
<feature type="chain" id="PRO_5025462358" description="Secreted protein" evidence="1">
    <location>
        <begin position="26"/>
        <end position="94"/>
    </location>
</feature>
<dbReference type="EMBL" id="VHII01000007">
    <property type="protein sequence ID" value="KAF1388552.1"/>
    <property type="molecule type" value="Genomic_DNA"/>
</dbReference>
<keyword evidence="1" id="KW-0732">Signal</keyword>
<name>A0A6A5FIT6_PERFL</name>
<dbReference type="Proteomes" id="UP000465112">
    <property type="component" value="Chromosome 7"/>
</dbReference>
<comment type="caution">
    <text evidence="2">The sequence shown here is derived from an EMBL/GenBank/DDBJ whole genome shotgun (WGS) entry which is preliminary data.</text>
</comment>
<feature type="signal peptide" evidence="1">
    <location>
        <begin position="1"/>
        <end position="25"/>
    </location>
</feature>
<organism evidence="2 3">
    <name type="scientific">Perca fluviatilis</name>
    <name type="common">European perch</name>
    <dbReference type="NCBI Taxonomy" id="8168"/>
    <lineage>
        <taxon>Eukaryota</taxon>
        <taxon>Metazoa</taxon>
        <taxon>Chordata</taxon>
        <taxon>Craniata</taxon>
        <taxon>Vertebrata</taxon>
        <taxon>Euteleostomi</taxon>
        <taxon>Actinopterygii</taxon>
        <taxon>Neopterygii</taxon>
        <taxon>Teleostei</taxon>
        <taxon>Neoteleostei</taxon>
        <taxon>Acanthomorphata</taxon>
        <taxon>Eupercaria</taxon>
        <taxon>Perciformes</taxon>
        <taxon>Percoidei</taxon>
        <taxon>Percidae</taxon>
        <taxon>Percinae</taxon>
        <taxon>Perca</taxon>
    </lineage>
</organism>
<evidence type="ECO:0008006" key="4">
    <source>
        <dbReference type="Google" id="ProtNLM"/>
    </source>
</evidence>